<feature type="domain" description="Response regulatory" evidence="2">
    <location>
        <begin position="6"/>
        <end position="128"/>
    </location>
</feature>
<dbReference type="Gene3D" id="3.40.50.2300">
    <property type="match status" value="1"/>
</dbReference>
<dbReference type="InterPro" id="IPR001789">
    <property type="entry name" value="Sig_transdc_resp-reg_receiver"/>
</dbReference>
<dbReference type="RefSeq" id="WP_039142128.1">
    <property type="nucleotide sequence ID" value="NZ_JSVC01000019.1"/>
</dbReference>
<dbReference type="PANTHER" id="PTHR44520:SF2">
    <property type="entry name" value="RESPONSE REGULATOR RCP1"/>
    <property type="match status" value="1"/>
</dbReference>
<gene>
    <name evidence="3" type="ORF">OI18_17540</name>
</gene>
<dbReference type="AlphaFoldDB" id="A0A0C1IT04"/>
<organism evidence="3 4">
    <name type="scientific">Flavihumibacter solisilvae</name>
    <dbReference type="NCBI Taxonomy" id="1349421"/>
    <lineage>
        <taxon>Bacteria</taxon>
        <taxon>Pseudomonadati</taxon>
        <taxon>Bacteroidota</taxon>
        <taxon>Chitinophagia</taxon>
        <taxon>Chitinophagales</taxon>
        <taxon>Chitinophagaceae</taxon>
        <taxon>Flavihumibacter</taxon>
    </lineage>
</organism>
<dbReference type="SMART" id="SM00448">
    <property type="entry name" value="REC"/>
    <property type="match status" value="1"/>
</dbReference>
<dbReference type="Proteomes" id="UP000031408">
    <property type="component" value="Unassembled WGS sequence"/>
</dbReference>
<dbReference type="GO" id="GO:0016301">
    <property type="term" value="F:kinase activity"/>
    <property type="evidence" value="ECO:0007669"/>
    <property type="project" value="UniProtKB-KW"/>
</dbReference>
<accession>A0A0C1IT04</accession>
<evidence type="ECO:0000256" key="1">
    <source>
        <dbReference type="PROSITE-ProRule" id="PRU00169"/>
    </source>
</evidence>
<dbReference type="PANTHER" id="PTHR44520">
    <property type="entry name" value="RESPONSE REGULATOR RCP1-RELATED"/>
    <property type="match status" value="1"/>
</dbReference>
<keyword evidence="4" id="KW-1185">Reference proteome</keyword>
<dbReference type="Pfam" id="PF00072">
    <property type="entry name" value="Response_reg"/>
    <property type="match status" value="1"/>
</dbReference>
<proteinExistence type="predicted"/>
<dbReference type="GO" id="GO:0000160">
    <property type="term" value="P:phosphorelay signal transduction system"/>
    <property type="evidence" value="ECO:0007669"/>
    <property type="project" value="InterPro"/>
</dbReference>
<keyword evidence="3" id="KW-0808">Transferase</keyword>
<dbReference type="PROSITE" id="PS50110">
    <property type="entry name" value="RESPONSE_REGULATORY"/>
    <property type="match status" value="1"/>
</dbReference>
<evidence type="ECO:0000313" key="4">
    <source>
        <dbReference type="Proteomes" id="UP000031408"/>
    </source>
</evidence>
<evidence type="ECO:0000313" key="3">
    <source>
        <dbReference type="EMBL" id="KIC93544.1"/>
    </source>
</evidence>
<feature type="modified residue" description="4-aspartylphosphate" evidence="1">
    <location>
        <position position="59"/>
    </location>
</feature>
<sequence length="139" mass="16078">MSKLGPIIIVEDDPDDQEIIKEIFQNLQIKNQVLLFENGVPALEYLIATSEQMFLILCDVNMPGMNGLELRRQVDKNRELKLKSIPFVFLTTAASGKIVKEAYEMSVQGFFQKPSSFKEFESLIKSIYDYWQQCRHPNN</sequence>
<evidence type="ECO:0000259" key="2">
    <source>
        <dbReference type="PROSITE" id="PS50110"/>
    </source>
</evidence>
<dbReference type="SUPFAM" id="SSF52172">
    <property type="entry name" value="CheY-like"/>
    <property type="match status" value="1"/>
</dbReference>
<dbReference type="STRING" id="1349421.OI18_17540"/>
<protein>
    <submittedName>
        <fullName evidence="3">Histidine kinase</fullName>
    </submittedName>
</protein>
<name>A0A0C1IT04_9BACT</name>
<dbReference type="InterPro" id="IPR011006">
    <property type="entry name" value="CheY-like_superfamily"/>
</dbReference>
<comment type="caution">
    <text evidence="3">The sequence shown here is derived from an EMBL/GenBank/DDBJ whole genome shotgun (WGS) entry which is preliminary data.</text>
</comment>
<keyword evidence="1" id="KW-0597">Phosphoprotein</keyword>
<dbReference type="EMBL" id="JSVC01000019">
    <property type="protein sequence ID" value="KIC93544.1"/>
    <property type="molecule type" value="Genomic_DNA"/>
</dbReference>
<keyword evidence="3" id="KW-0418">Kinase</keyword>
<reference evidence="3 4" key="1">
    <citation type="submission" date="2014-11" db="EMBL/GenBank/DDBJ databases">
        <title>Genome sequence of Flavihumibacter solisilvae 3-3.</title>
        <authorList>
            <person name="Zhou G."/>
            <person name="Li M."/>
            <person name="Wang G."/>
        </authorList>
    </citation>
    <scope>NUCLEOTIDE SEQUENCE [LARGE SCALE GENOMIC DNA]</scope>
    <source>
        <strain evidence="3 4">3-3</strain>
    </source>
</reference>
<dbReference type="OrthoDB" id="958614at2"/>
<dbReference type="InterPro" id="IPR052893">
    <property type="entry name" value="TCS_response_regulator"/>
</dbReference>